<dbReference type="Pfam" id="PF10142">
    <property type="entry name" value="PhoPQ_related"/>
    <property type="match status" value="1"/>
</dbReference>
<evidence type="ECO:0000313" key="4">
    <source>
        <dbReference type="Proteomes" id="UP001158576"/>
    </source>
</evidence>
<dbReference type="Gene3D" id="3.40.50.1820">
    <property type="entry name" value="alpha/beta hydrolase"/>
    <property type="match status" value="1"/>
</dbReference>
<dbReference type="Gene3D" id="3.40.630.10">
    <property type="entry name" value="Zn peptidases"/>
    <property type="match status" value="1"/>
</dbReference>
<dbReference type="InterPro" id="IPR009199">
    <property type="entry name" value="PhoPQ-act_pathogen-rel_PqaA"/>
</dbReference>
<name>A0ABN7SHA7_OIKDI</name>
<reference evidence="3 4" key="1">
    <citation type="submission" date="2021-04" db="EMBL/GenBank/DDBJ databases">
        <authorList>
            <person name="Bliznina A."/>
        </authorList>
    </citation>
    <scope>NUCLEOTIDE SEQUENCE [LARGE SCALE GENOMIC DNA]</scope>
</reference>
<dbReference type="InterPro" id="IPR029058">
    <property type="entry name" value="AB_hydrolase_fold"/>
</dbReference>
<dbReference type="SMART" id="SM00631">
    <property type="entry name" value="Zn_pept"/>
    <property type="match status" value="1"/>
</dbReference>
<dbReference type="SUPFAM" id="SSF53187">
    <property type="entry name" value="Zn-dependent exopeptidases"/>
    <property type="match status" value="1"/>
</dbReference>
<proteinExistence type="inferred from homology"/>
<dbReference type="EMBL" id="OU015569">
    <property type="protein sequence ID" value="CAG5098268.1"/>
    <property type="molecule type" value="Genomic_DNA"/>
</dbReference>
<organism evidence="3 4">
    <name type="scientific">Oikopleura dioica</name>
    <name type="common">Tunicate</name>
    <dbReference type="NCBI Taxonomy" id="34765"/>
    <lineage>
        <taxon>Eukaryota</taxon>
        <taxon>Metazoa</taxon>
        <taxon>Chordata</taxon>
        <taxon>Tunicata</taxon>
        <taxon>Appendicularia</taxon>
        <taxon>Copelata</taxon>
        <taxon>Oikopleuridae</taxon>
        <taxon>Oikopleura</taxon>
    </lineage>
</organism>
<keyword evidence="4" id="KW-1185">Reference proteome</keyword>
<dbReference type="Pfam" id="PF00246">
    <property type="entry name" value="Peptidase_M14"/>
    <property type="match status" value="1"/>
</dbReference>
<dbReference type="SUPFAM" id="SSF53474">
    <property type="entry name" value="alpha/beta-Hydrolases"/>
    <property type="match status" value="1"/>
</dbReference>
<dbReference type="PANTHER" id="PTHR31497">
    <property type="entry name" value="AUTOCRINE PROLIFERATION REPRESSOR PROTEIN A"/>
    <property type="match status" value="1"/>
</dbReference>
<feature type="domain" description="Peptidase M14" evidence="2">
    <location>
        <begin position="26"/>
        <end position="317"/>
    </location>
</feature>
<evidence type="ECO:0000259" key="2">
    <source>
        <dbReference type="SMART" id="SM00631"/>
    </source>
</evidence>
<gene>
    <name evidence="3" type="ORF">OKIOD_LOCUS7071</name>
</gene>
<sequence>MRIISFLIGISCAIFVKEDSFIYSQFLDLDEIDVELNKLVDPQENPNADQFSFSLDKFELFTAERREIPVVVIEPVGKNAVESVVVVCGADGSNFGGVTACLNVAKDPNYYGFTRADMSNGFLSAVRLIVIPVLNPDGYNYARTADRLWNKNRAPTGNLNCPGINLERNSPYEHVDLSNECSSDYGGSASLSENELRGLSEYLSRNGPVRSIIFVSQRSSEEGGTNLYFSSTLDSERQSSDRHEIFLAEKIANAATRVSSAGNQYRAGKYPTLYTSGSLLEWAKSETGLNIEFCFEMSLSKAGSEEDEQYQRSIGLELLSAIEVVWKNADKRATFTTTPLDDYVWREDPSYSWEQVEGAIYEDEWTISYVINSTSQNWLNSTILNEFVWWHLNVIILPKTFAYTDAAILLVVGWDNKDRDPADALTRSDTNRARSYVASSGIPVVLNYQTPNQPIFFVDDPLEAIYPNGRKEDAIIARTWHMFMEDTSFVDVPVRLPMTKAAVRAMDTAEDFMVQNNYEKPIRWGITGASKRAWTTWCTSAVDYERIVWQAPVWMDLLDLVPSAKHHFRSLGGWTYNYFDYYVEGFTYNIDNPAYDDLAAIVDPFTYLDRYSKSQMTLVMNAGNDEFFLPSDMYFFWDDMFGDKFMKVFPNKGHGGVGYNIRADRYTGPELENIVWRAIDGLFEEFLSPTITKKENGYQPWTWKLWNEDGFSGIDFFTSVPISDARAWLSYSAVPDRRDWRKSGLTEYLCPKDYTEDIDFDDYWHLMNTTYYDISEKIVFNHFPSSDYEFQYSLNLTDPMVGEKFITFFLELEIDSEVGSPITFSTEANIAPMIYPYEECEGAACLGCFI</sequence>
<dbReference type="Proteomes" id="UP001158576">
    <property type="component" value="Chromosome XSR"/>
</dbReference>
<evidence type="ECO:0000256" key="1">
    <source>
        <dbReference type="ARBA" id="ARBA00005988"/>
    </source>
</evidence>
<dbReference type="InterPro" id="IPR000834">
    <property type="entry name" value="Peptidase_M14"/>
</dbReference>
<comment type="similarity">
    <text evidence="1">Belongs to the peptidase M14 family.</text>
</comment>
<evidence type="ECO:0000313" key="3">
    <source>
        <dbReference type="EMBL" id="CAG5098268.1"/>
    </source>
</evidence>
<protein>
    <submittedName>
        <fullName evidence="3">Oidioi.mRNA.OKI2018_I69.XSR.g15513.t1.cds</fullName>
    </submittedName>
</protein>
<dbReference type="PANTHER" id="PTHR31497:SF0">
    <property type="entry name" value="AUTOCRINE PROLIFERATION REPRESSOR PROTEIN A"/>
    <property type="match status" value="1"/>
</dbReference>
<accession>A0ABN7SHA7</accession>